<feature type="domain" description="Major facilitator superfamily (MFS) profile" evidence="9">
    <location>
        <begin position="73"/>
        <end position="507"/>
    </location>
</feature>
<evidence type="ECO:0000313" key="11">
    <source>
        <dbReference type="Proteomes" id="UP000193685"/>
    </source>
</evidence>
<evidence type="ECO:0000259" key="9">
    <source>
        <dbReference type="PROSITE" id="PS50850"/>
    </source>
</evidence>
<feature type="compositionally biased region" description="Polar residues" evidence="7">
    <location>
        <begin position="1"/>
        <end position="10"/>
    </location>
</feature>
<feature type="transmembrane region" description="Helical" evidence="8">
    <location>
        <begin position="165"/>
        <end position="189"/>
    </location>
</feature>
<feature type="transmembrane region" description="Helical" evidence="8">
    <location>
        <begin position="201"/>
        <end position="220"/>
    </location>
</feature>
<reference evidence="10 11" key="1">
    <citation type="submission" date="2016-07" db="EMBL/GenBank/DDBJ databases">
        <title>Pervasive Adenine N6-methylation of Active Genes in Fungi.</title>
        <authorList>
            <consortium name="DOE Joint Genome Institute"/>
            <person name="Mondo S.J."/>
            <person name="Dannebaum R.O."/>
            <person name="Kuo R.C."/>
            <person name="Labutti K."/>
            <person name="Haridas S."/>
            <person name="Kuo A."/>
            <person name="Salamov A."/>
            <person name="Ahrendt S.R."/>
            <person name="Lipzen A."/>
            <person name="Sullivan W."/>
            <person name="Andreopoulos W.B."/>
            <person name="Clum A."/>
            <person name="Lindquist E."/>
            <person name="Daum C."/>
            <person name="Ramamoorthy G.K."/>
            <person name="Gryganskyi A."/>
            <person name="Culley D."/>
            <person name="Magnuson J.K."/>
            <person name="James T.Y."/>
            <person name="O'Malley M.A."/>
            <person name="Stajich J.E."/>
            <person name="Spatafora J.W."/>
            <person name="Visel A."/>
            <person name="Grigoriev I.V."/>
        </authorList>
    </citation>
    <scope>NUCLEOTIDE SEQUENCE [LARGE SCALE GENOMIC DNA]</scope>
    <source>
        <strain evidence="10 11">12-1054</strain>
    </source>
</reference>
<accession>A0A1Y2EYN7</accession>
<dbReference type="RefSeq" id="XP_040722637.1">
    <property type="nucleotide sequence ID" value="XM_040868072.1"/>
</dbReference>
<dbReference type="InterPro" id="IPR011701">
    <property type="entry name" value="MFS"/>
</dbReference>
<evidence type="ECO:0000313" key="10">
    <source>
        <dbReference type="EMBL" id="ORY76374.1"/>
    </source>
</evidence>
<keyword evidence="2" id="KW-0813">Transport</keyword>
<feature type="transmembrane region" description="Helical" evidence="8">
    <location>
        <begin position="109"/>
        <end position="130"/>
    </location>
</feature>
<comment type="similarity">
    <text evidence="6">Belongs to the major facilitator superfamily. CAR1 family.</text>
</comment>
<dbReference type="STRING" id="56484.A0A1Y2EYN7"/>
<dbReference type="PROSITE" id="PS50850">
    <property type="entry name" value="MFS"/>
    <property type="match status" value="1"/>
</dbReference>
<dbReference type="GeneID" id="63784671"/>
<feature type="transmembrane region" description="Helical" evidence="8">
    <location>
        <begin position="74"/>
        <end position="97"/>
    </location>
</feature>
<evidence type="ECO:0000256" key="7">
    <source>
        <dbReference type="SAM" id="MobiDB-lite"/>
    </source>
</evidence>
<gene>
    <name evidence="10" type="ORF">BCR37DRAFT_351493</name>
</gene>
<name>A0A1Y2EYN7_PROLT</name>
<dbReference type="InterPro" id="IPR036259">
    <property type="entry name" value="MFS_trans_sf"/>
</dbReference>
<evidence type="ECO:0000256" key="3">
    <source>
        <dbReference type="ARBA" id="ARBA00022692"/>
    </source>
</evidence>
<dbReference type="EMBL" id="MCFI01000023">
    <property type="protein sequence ID" value="ORY76374.1"/>
    <property type="molecule type" value="Genomic_DNA"/>
</dbReference>
<feature type="region of interest" description="Disordered" evidence="7">
    <location>
        <begin position="1"/>
        <end position="44"/>
    </location>
</feature>
<dbReference type="AlphaFoldDB" id="A0A1Y2EYN7"/>
<proteinExistence type="inferred from homology"/>
<keyword evidence="3 8" id="KW-0812">Transmembrane</keyword>
<keyword evidence="5 8" id="KW-0472">Membrane</keyword>
<dbReference type="OMA" id="HERWNTI"/>
<evidence type="ECO:0000256" key="8">
    <source>
        <dbReference type="SAM" id="Phobius"/>
    </source>
</evidence>
<dbReference type="FunFam" id="1.20.1250.20:FF:000082">
    <property type="entry name" value="MFS multidrug transporter, putative"/>
    <property type="match status" value="1"/>
</dbReference>
<dbReference type="InterPro" id="IPR020846">
    <property type="entry name" value="MFS_dom"/>
</dbReference>
<feature type="compositionally biased region" description="Polar residues" evidence="7">
    <location>
        <begin position="31"/>
        <end position="44"/>
    </location>
</feature>
<protein>
    <submittedName>
        <fullName evidence="10">Major facilitator superfamily domain-containing protein</fullName>
    </submittedName>
</protein>
<dbReference type="GO" id="GO:0005886">
    <property type="term" value="C:plasma membrane"/>
    <property type="evidence" value="ECO:0007669"/>
    <property type="project" value="TreeGrafter"/>
</dbReference>
<dbReference type="SUPFAM" id="SSF103473">
    <property type="entry name" value="MFS general substrate transporter"/>
    <property type="match status" value="1"/>
</dbReference>
<evidence type="ECO:0000256" key="2">
    <source>
        <dbReference type="ARBA" id="ARBA00022448"/>
    </source>
</evidence>
<dbReference type="OrthoDB" id="4050368at2759"/>
<evidence type="ECO:0000256" key="4">
    <source>
        <dbReference type="ARBA" id="ARBA00022989"/>
    </source>
</evidence>
<dbReference type="Proteomes" id="UP000193685">
    <property type="component" value="Unassembled WGS sequence"/>
</dbReference>
<feature type="transmembrane region" description="Helical" evidence="8">
    <location>
        <begin position="387"/>
        <end position="409"/>
    </location>
</feature>
<dbReference type="Gene3D" id="1.20.1250.20">
    <property type="entry name" value="MFS general substrate transporter like domains"/>
    <property type="match status" value="1"/>
</dbReference>
<comment type="subcellular location">
    <subcellularLocation>
        <location evidence="1">Membrane</location>
        <topology evidence="1">Multi-pass membrane protein</topology>
    </subcellularLocation>
</comment>
<feature type="transmembrane region" description="Helical" evidence="8">
    <location>
        <begin position="346"/>
        <end position="366"/>
    </location>
</feature>
<feature type="transmembrane region" description="Helical" evidence="8">
    <location>
        <begin position="142"/>
        <end position="159"/>
    </location>
</feature>
<dbReference type="PANTHER" id="PTHR23502:SF134">
    <property type="entry name" value="MAJOR FACILITATOR SUPERFAMILY (MFS) PROFILE DOMAIN-CONTAINING PROTEIN-RELATED"/>
    <property type="match status" value="1"/>
</dbReference>
<comment type="caution">
    <text evidence="10">The sequence shown here is derived from an EMBL/GenBank/DDBJ whole genome shotgun (WGS) entry which is preliminary data.</text>
</comment>
<feature type="transmembrane region" description="Helical" evidence="8">
    <location>
        <begin position="301"/>
        <end position="334"/>
    </location>
</feature>
<dbReference type="CDD" id="cd17323">
    <property type="entry name" value="MFS_Tpo1_MDR_like"/>
    <property type="match status" value="1"/>
</dbReference>
<evidence type="ECO:0000256" key="5">
    <source>
        <dbReference type="ARBA" id="ARBA00023136"/>
    </source>
</evidence>
<keyword evidence="4 8" id="KW-1133">Transmembrane helix</keyword>
<feature type="transmembrane region" description="Helical" evidence="8">
    <location>
        <begin position="232"/>
        <end position="252"/>
    </location>
</feature>
<organism evidence="10 11">
    <name type="scientific">Protomyces lactucae-debilis</name>
    <dbReference type="NCBI Taxonomy" id="2754530"/>
    <lineage>
        <taxon>Eukaryota</taxon>
        <taxon>Fungi</taxon>
        <taxon>Dikarya</taxon>
        <taxon>Ascomycota</taxon>
        <taxon>Taphrinomycotina</taxon>
        <taxon>Taphrinomycetes</taxon>
        <taxon>Taphrinales</taxon>
        <taxon>Protomycetaceae</taxon>
        <taxon>Protomyces</taxon>
    </lineage>
</organism>
<dbReference type="Pfam" id="PF07690">
    <property type="entry name" value="MFS_1"/>
    <property type="match status" value="1"/>
</dbReference>
<dbReference type="GO" id="GO:0022857">
    <property type="term" value="F:transmembrane transporter activity"/>
    <property type="evidence" value="ECO:0007669"/>
    <property type="project" value="InterPro"/>
</dbReference>
<feature type="transmembrane region" description="Helical" evidence="8">
    <location>
        <begin position="415"/>
        <end position="439"/>
    </location>
</feature>
<dbReference type="PANTHER" id="PTHR23502">
    <property type="entry name" value="MAJOR FACILITATOR SUPERFAMILY"/>
    <property type="match status" value="1"/>
</dbReference>
<evidence type="ECO:0000256" key="6">
    <source>
        <dbReference type="ARBA" id="ARBA00038347"/>
    </source>
</evidence>
<sequence length="518" mass="56539">MIERTGSPTQQEHELLKLQHAPPLQDAARPSSASTLQSTAQPSHSKAESLNLIYVEWAEGDPENPYNWPKWKKAMVAFVGVFLTFHSAIGAVCYAWGADDIAREFGVSPTLSLLGVSLFTLAFGLAPMALAPLSEVYGRWPVYMGSYAVFCIVQLPNALTPTFAGVLICRFIAGVGASTGSAMVGGTLADMYKANERGMPMAFFTSATLFGTAAGSMYAAYVVANRSLGWRWIFWVELIINGASAVFMVLALRESRGSVLLSRRAKRLRKETGDDRYVCAADAARESLLVLIRYSLTRPFFLLFCEPTVALFSIWASFAWGLLYLFLVAVPIVYREAFDWQGGKASLPFIAMIIGALLGIALSPVQDRLYLRSARKHNGVGRPEARLYMSIIGSLLLSFGMFIFGWSAYGSHAHWSGSAVGILLGTFGIFTIYSAVFSYMSDCYGQWTSSALAGQSFLRNVFASAFPLFGRQMYANLGNQWASSLLGFLALALTAVPIALFIYGPRVRRASKFAASDD</sequence>
<keyword evidence="11" id="KW-1185">Reference proteome</keyword>
<evidence type="ECO:0000256" key="1">
    <source>
        <dbReference type="ARBA" id="ARBA00004141"/>
    </source>
</evidence>
<feature type="transmembrane region" description="Helical" evidence="8">
    <location>
        <begin position="481"/>
        <end position="503"/>
    </location>
</feature>